<dbReference type="Pfam" id="PF03477">
    <property type="entry name" value="ATP-cone"/>
    <property type="match status" value="1"/>
</dbReference>
<keyword evidence="8" id="KW-0479">Metal-binding</keyword>
<keyword evidence="6 8" id="KW-0238">DNA-binding</keyword>
<organism evidence="9 10">
    <name type="scientific">Syntrophorhabdus aromaticivorans</name>
    <dbReference type="NCBI Taxonomy" id="328301"/>
    <lineage>
        <taxon>Bacteria</taxon>
        <taxon>Pseudomonadati</taxon>
        <taxon>Thermodesulfobacteriota</taxon>
        <taxon>Syntrophorhabdia</taxon>
        <taxon>Syntrophorhabdales</taxon>
        <taxon>Syntrophorhabdaceae</taxon>
        <taxon>Syntrophorhabdus</taxon>
    </lineage>
</organism>
<dbReference type="PANTHER" id="PTHR30455">
    <property type="entry name" value="TRANSCRIPTIONAL REPRESSOR NRDR"/>
    <property type="match status" value="1"/>
</dbReference>
<comment type="cofactor">
    <cofactor evidence="8">
        <name>Zn(2+)</name>
        <dbReference type="ChEBI" id="CHEBI:29105"/>
    </cofactor>
    <text evidence="8">Binds 1 zinc ion.</text>
</comment>
<keyword evidence="8" id="KW-0862">Zinc</keyword>
<dbReference type="PROSITE" id="PS51161">
    <property type="entry name" value="ATP_CONE"/>
    <property type="match status" value="1"/>
</dbReference>
<sequence length="154" mass="18227">MKCPFCGYLESKVLDSRISKEMDTIRRRRECLKCAKRFTTAERPEEGLPLVIKKDDRREVFDRSKILNGLKKACEKRPVSITNLEKIISRIEYSLLERGDREVKASEIGAMVMEELKKLDDIAYVRFASVYRQFRDINEFMDELKELLLKNDER</sequence>
<dbReference type="InterPro" id="IPR003796">
    <property type="entry name" value="RNR_NrdR-like"/>
</dbReference>
<dbReference type="GO" id="GO:0005524">
    <property type="term" value="F:ATP binding"/>
    <property type="evidence" value="ECO:0007669"/>
    <property type="project" value="UniProtKB-UniRule"/>
</dbReference>
<dbReference type="Proteomes" id="UP000777265">
    <property type="component" value="Unassembled WGS sequence"/>
</dbReference>
<dbReference type="HAMAP" id="MF_00440">
    <property type="entry name" value="NrdR"/>
    <property type="match status" value="1"/>
</dbReference>
<dbReference type="AlphaFoldDB" id="A0A351U0L6"/>
<evidence type="ECO:0000256" key="1">
    <source>
        <dbReference type="ARBA" id="ARBA00022491"/>
    </source>
</evidence>
<comment type="caution">
    <text evidence="9">The sequence shown here is derived from an EMBL/GenBank/DDBJ whole genome shotgun (WGS) entry which is preliminary data.</text>
</comment>
<dbReference type="InterPro" id="IPR055173">
    <property type="entry name" value="NrdR-like_N"/>
</dbReference>
<dbReference type="InterPro" id="IPR005144">
    <property type="entry name" value="ATP-cone_dom"/>
</dbReference>
<evidence type="ECO:0000256" key="5">
    <source>
        <dbReference type="ARBA" id="ARBA00023015"/>
    </source>
</evidence>
<gene>
    <name evidence="8 9" type="primary">nrdR</name>
    <name evidence="9" type="ORF">GXY80_07105</name>
</gene>
<evidence type="ECO:0000256" key="2">
    <source>
        <dbReference type="ARBA" id="ARBA00022741"/>
    </source>
</evidence>
<feature type="zinc finger region" evidence="8">
    <location>
        <begin position="3"/>
        <end position="34"/>
    </location>
</feature>
<proteinExistence type="inferred from homology"/>
<dbReference type="GO" id="GO:0045892">
    <property type="term" value="P:negative regulation of DNA-templated transcription"/>
    <property type="evidence" value="ECO:0007669"/>
    <property type="project" value="UniProtKB-UniRule"/>
</dbReference>
<keyword evidence="2 8" id="KW-0547">Nucleotide-binding</keyword>
<evidence type="ECO:0000256" key="8">
    <source>
        <dbReference type="HAMAP-Rule" id="MF_00440"/>
    </source>
</evidence>
<dbReference type="GO" id="GO:0008270">
    <property type="term" value="F:zinc ion binding"/>
    <property type="evidence" value="ECO:0007669"/>
    <property type="project" value="UniProtKB-UniRule"/>
</dbReference>
<dbReference type="EMBL" id="JAAYEE010000116">
    <property type="protein sequence ID" value="NLW35233.1"/>
    <property type="molecule type" value="Genomic_DNA"/>
</dbReference>
<keyword evidence="5 8" id="KW-0805">Transcription regulation</keyword>
<evidence type="ECO:0000313" key="9">
    <source>
        <dbReference type="EMBL" id="NLW35233.1"/>
    </source>
</evidence>
<evidence type="ECO:0000256" key="7">
    <source>
        <dbReference type="ARBA" id="ARBA00023163"/>
    </source>
</evidence>
<dbReference type="GO" id="GO:0003677">
    <property type="term" value="F:DNA binding"/>
    <property type="evidence" value="ECO:0007669"/>
    <property type="project" value="UniProtKB-KW"/>
</dbReference>
<reference evidence="9" key="1">
    <citation type="journal article" date="2020" name="Biotechnol. Biofuels">
        <title>New insights from the biogas microbiome by comprehensive genome-resolved metagenomics of nearly 1600 species originating from multiple anaerobic digesters.</title>
        <authorList>
            <person name="Campanaro S."/>
            <person name="Treu L."/>
            <person name="Rodriguez-R L.M."/>
            <person name="Kovalovszki A."/>
            <person name="Ziels R.M."/>
            <person name="Maus I."/>
            <person name="Zhu X."/>
            <person name="Kougias P.G."/>
            <person name="Basile A."/>
            <person name="Luo G."/>
            <person name="Schluter A."/>
            <person name="Konstantinidis K.T."/>
            <person name="Angelidaki I."/>
        </authorList>
    </citation>
    <scope>NUCLEOTIDE SEQUENCE</scope>
    <source>
        <strain evidence="9">AS06rmzACSIP_7</strain>
    </source>
</reference>
<evidence type="ECO:0000313" key="10">
    <source>
        <dbReference type="Proteomes" id="UP000777265"/>
    </source>
</evidence>
<keyword evidence="4 8" id="KW-0067">ATP-binding</keyword>
<evidence type="ECO:0000256" key="4">
    <source>
        <dbReference type="ARBA" id="ARBA00022840"/>
    </source>
</evidence>
<protein>
    <recommendedName>
        <fullName evidence="8">Transcriptional repressor NrdR</fullName>
    </recommendedName>
</protein>
<evidence type="ECO:0000256" key="3">
    <source>
        <dbReference type="ARBA" id="ARBA00022771"/>
    </source>
</evidence>
<dbReference type="NCBIfam" id="TIGR00244">
    <property type="entry name" value="transcriptional regulator NrdR"/>
    <property type="match status" value="1"/>
</dbReference>
<reference evidence="9" key="2">
    <citation type="submission" date="2020-01" db="EMBL/GenBank/DDBJ databases">
        <authorList>
            <person name="Campanaro S."/>
        </authorList>
    </citation>
    <scope>NUCLEOTIDE SEQUENCE</scope>
    <source>
        <strain evidence="9">AS06rmzACSIP_7</strain>
    </source>
</reference>
<keyword evidence="1 8" id="KW-0678">Repressor</keyword>
<keyword evidence="7 8" id="KW-0804">Transcription</keyword>
<dbReference type="STRING" id="909663.GCA_000512235_01207"/>
<comment type="similarity">
    <text evidence="8">Belongs to the NrdR family.</text>
</comment>
<comment type="function">
    <text evidence="8">Negatively regulates transcription of bacterial ribonucleotide reductase nrd genes and operons by binding to NrdR-boxes.</text>
</comment>
<dbReference type="PANTHER" id="PTHR30455:SF2">
    <property type="entry name" value="TRANSCRIPTIONAL REPRESSOR NRDR"/>
    <property type="match status" value="1"/>
</dbReference>
<evidence type="ECO:0000256" key="6">
    <source>
        <dbReference type="ARBA" id="ARBA00023125"/>
    </source>
</evidence>
<name>A0A351U0L6_9BACT</name>
<accession>A0A351U0L6</accession>
<dbReference type="Pfam" id="PF22811">
    <property type="entry name" value="Zn_ribbon_NrdR"/>
    <property type="match status" value="1"/>
</dbReference>
<keyword evidence="3 8" id="KW-0863">Zinc-finger</keyword>